<dbReference type="PROSITE" id="PS00138">
    <property type="entry name" value="SUBTILASE_SER"/>
    <property type="match status" value="1"/>
</dbReference>
<dbReference type="RefSeq" id="WP_129646613.1">
    <property type="nucleotide sequence ID" value="NZ_LR215037.1"/>
</dbReference>
<gene>
    <name evidence="5" type="ORF">NCTC10168_00404</name>
</gene>
<dbReference type="Gene3D" id="3.40.50.200">
    <property type="entry name" value="Peptidase S8/S53 domain"/>
    <property type="match status" value="1"/>
</dbReference>
<name>A0A449B4G4_9BACT</name>
<keyword evidence="3" id="KW-0720">Serine protease</keyword>
<evidence type="ECO:0000256" key="2">
    <source>
        <dbReference type="ARBA" id="ARBA00022801"/>
    </source>
</evidence>
<evidence type="ECO:0000256" key="1">
    <source>
        <dbReference type="ARBA" id="ARBA00022670"/>
    </source>
</evidence>
<dbReference type="GO" id="GO:0004252">
    <property type="term" value="F:serine-type endopeptidase activity"/>
    <property type="evidence" value="ECO:0007669"/>
    <property type="project" value="InterPro"/>
</dbReference>
<dbReference type="KEGG" id="mmau:NCTC10168_00404"/>
<keyword evidence="6" id="KW-1185">Reference proteome</keyword>
<dbReference type="InterPro" id="IPR000209">
    <property type="entry name" value="Peptidase_S8/S53_dom"/>
</dbReference>
<organism evidence="5 6">
    <name type="scientific">Mycoplasmopsis maculosa</name>
    <dbReference type="NCBI Taxonomy" id="114885"/>
    <lineage>
        <taxon>Bacteria</taxon>
        <taxon>Bacillati</taxon>
        <taxon>Mycoplasmatota</taxon>
        <taxon>Mycoplasmoidales</taxon>
        <taxon>Metamycoplasmataceae</taxon>
        <taxon>Mycoplasmopsis</taxon>
    </lineage>
</organism>
<feature type="domain" description="Peptidase S8/S53" evidence="4">
    <location>
        <begin position="177"/>
        <end position="316"/>
    </location>
</feature>
<accession>A0A449B4G4</accession>
<protein>
    <recommendedName>
        <fullName evidence="4">Peptidase S8/S53 domain-containing protein</fullName>
    </recommendedName>
</protein>
<reference evidence="5 6" key="1">
    <citation type="submission" date="2019-01" db="EMBL/GenBank/DDBJ databases">
        <authorList>
            <consortium name="Pathogen Informatics"/>
        </authorList>
    </citation>
    <scope>NUCLEOTIDE SEQUENCE [LARGE SCALE GENOMIC DNA]</scope>
    <source>
        <strain evidence="5 6">NCTC10168</strain>
    </source>
</reference>
<keyword evidence="2" id="KW-0378">Hydrolase</keyword>
<evidence type="ECO:0000259" key="4">
    <source>
        <dbReference type="Pfam" id="PF00082"/>
    </source>
</evidence>
<dbReference type="EMBL" id="LR215037">
    <property type="protein sequence ID" value="VEU75482.1"/>
    <property type="molecule type" value="Genomic_DNA"/>
</dbReference>
<dbReference type="Proteomes" id="UP000290243">
    <property type="component" value="Chromosome"/>
</dbReference>
<proteinExistence type="predicted"/>
<evidence type="ECO:0000313" key="6">
    <source>
        <dbReference type="Proteomes" id="UP000290243"/>
    </source>
</evidence>
<dbReference type="InterPro" id="IPR036852">
    <property type="entry name" value="Peptidase_S8/S53_dom_sf"/>
</dbReference>
<sequence length="317" mass="36956">MNIGIKTGILSIRVPNNYDLNLFFNKLNEYFYDNKIEIFKCIKYNINENKYYKNLYSNNNYINLINKEAKSKSNEEVFNYVGLFKNIIEKHKQKYYNYDLFVGVLEAKGHVDPNGIAFREHNLNNKKIKWKDSWFYDEKVSDHANVIAEITIGSEYGINSTVNIILAEIDSWNGINEEIEYLLNKTTIINNSWGKNIEQIGNYLGYNLDAEYYDWYIYRNPELINVISSGNSYDKGFQEIDNLALSRNSIIVGSLNLKTSKKYFYSQIENVNNYISVLTPGFYNFKSPIRQDNIDYYFGHGTSYSAPVVTAIASMLK</sequence>
<dbReference type="SUPFAM" id="SSF52743">
    <property type="entry name" value="Subtilisin-like"/>
    <property type="match status" value="1"/>
</dbReference>
<dbReference type="Pfam" id="PF00082">
    <property type="entry name" value="Peptidase_S8"/>
    <property type="match status" value="1"/>
</dbReference>
<dbReference type="InterPro" id="IPR023828">
    <property type="entry name" value="Peptidase_S8_Ser-AS"/>
</dbReference>
<keyword evidence="1" id="KW-0645">Protease</keyword>
<evidence type="ECO:0000256" key="3">
    <source>
        <dbReference type="ARBA" id="ARBA00022825"/>
    </source>
</evidence>
<dbReference type="OrthoDB" id="394913at2"/>
<dbReference type="AlphaFoldDB" id="A0A449B4G4"/>
<dbReference type="GO" id="GO:0006508">
    <property type="term" value="P:proteolysis"/>
    <property type="evidence" value="ECO:0007669"/>
    <property type="project" value="UniProtKB-KW"/>
</dbReference>
<evidence type="ECO:0000313" key="5">
    <source>
        <dbReference type="EMBL" id="VEU75482.1"/>
    </source>
</evidence>